<evidence type="ECO:0000313" key="3">
    <source>
        <dbReference type="Proteomes" id="UP000769617"/>
    </source>
</evidence>
<dbReference type="EMBL" id="JAHYCA010000003">
    <property type="protein sequence ID" value="MBW6391404.1"/>
    <property type="molecule type" value="Genomic_DNA"/>
</dbReference>
<accession>A0ABS6ZMU6</accession>
<dbReference type="RefSeq" id="WP_219791687.1">
    <property type="nucleotide sequence ID" value="NZ_JAHYCA010000003.1"/>
</dbReference>
<evidence type="ECO:0000256" key="1">
    <source>
        <dbReference type="SAM" id="SignalP"/>
    </source>
</evidence>
<feature type="signal peptide" evidence="1">
    <location>
        <begin position="1"/>
        <end position="29"/>
    </location>
</feature>
<reference evidence="2 3" key="1">
    <citation type="submission" date="2021-07" db="EMBL/GenBank/DDBJ databases">
        <authorList>
            <person name="So Y."/>
        </authorList>
    </citation>
    <scope>NUCLEOTIDE SEQUENCE [LARGE SCALE GENOMIC DNA]</scope>
    <source>
        <strain evidence="2 3">Y3S6</strain>
    </source>
</reference>
<keyword evidence="3" id="KW-1185">Reference proteome</keyword>
<name>A0ABS6ZMU6_9GAMM</name>
<comment type="caution">
    <text evidence="2">The sequence shown here is derived from an EMBL/GenBank/DDBJ whole genome shotgun (WGS) entry which is preliminary data.</text>
</comment>
<gene>
    <name evidence="2" type="ORF">KPL81_09550</name>
</gene>
<proteinExistence type="predicted"/>
<dbReference type="Proteomes" id="UP000769617">
    <property type="component" value="Unassembled WGS sequence"/>
</dbReference>
<organism evidence="2 3">
    <name type="scientific">Billgrantia antri</name>
    <dbReference type="NCBI Taxonomy" id="2846777"/>
    <lineage>
        <taxon>Bacteria</taxon>
        <taxon>Pseudomonadati</taxon>
        <taxon>Pseudomonadota</taxon>
        <taxon>Gammaproteobacteria</taxon>
        <taxon>Oceanospirillales</taxon>
        <taxon>Halomonadaceae</taxon>
        <taxon>Billgrantia</taxon>
    </lineage>
</organism>
<evidence type="ECO:0000313" key="2">
    <source>
        <dbReference type="EMBL" id="MBW6391404.1"/>
    </source>
</evidence>
<sequence>MNRSSLSRTALAGGASVVGLALMLGTAQAQEPDWTAEPSYGSHHLAAGFTPDPWTQSLQAGGSSPVSGKLGPNCTGYIMASAPDVDLHYTAGSMPLYVTVSSSTDTTLVINAPDGRWYCNDDFNGLDPVVMFQNPPSGMYNIWVGVHGSDQMQPATLKITELNPAN</sequence>
<feature type="chain" id="PRO_5045444376" description="Peptidase S1" evidence="1">
    <location>
        <begin position="30"/>
        <end position="166"/>
    </location>
</feature>
<protein>
    <recommendedName>
        <fullName evidence="4">Peptidase S1</fullName>
    </recommendedName>
</protein>
<evidence type="ECO:0008006" key="4">
    <source>
        <dbReference type="Google" id="ProtNLM"/>
    </source>
</evidence>
<keyword evidence="1" id="KW-0732">Signal</keyword>